<dbReference type="AlphaFoldDB" id="A0A0C4DK88"/>
<keyword evidence="7" id="KW-1185">Reference proteome</keyword>
<reference evidence="6" key="4">
    <citation type="journal article" date="2015" name="G3 (Bethesda)">
        <title>Genome sequences of three phytopathogenic species of the Magnaporthaceae family of fungi.</title>
        <authorList>
            <person name="Okagaki L.H."/>
            <person name="Nunes C.C."/>
            <person name="Sailsbery J."/>
            <person name="Clay B."/>
            <person name="Brown D."/>
            <person name="John T."/>
            <person name="Oh Y."/>
            <person name="Young N."/>
            <person name="Fitzgerald M."/>
            <person name="Haas B.J."/>
            <person name="Zeng Q."/>
            <person name="Young S."/>
            <person name="Adiconis X."/>
            <person name="Fan L."/>
            <person name="Levin J.Z."/>
            <person name="Mitchell T.K."/>
            <person name="Okubara P.A."/>
            <person name="Farman M.L."/>
            <person name="Kohn L.M."/>
            <person name="Birren B."/>
            <person name="Ma L.-J."/>
            <person name="Dean R.A."/>
        </authorList>
    </citation>
    <scope>NUCLEOTIDE SEQUENCE</scope>
    <source>
        <strain evidence="6">ATCC 64411 / 73-15</strain>
    </source>
</reference>
<evidence type="ECO:0000256" key="3">
    <source>
        <dbReference type="SAM" id="MobiDB-lite"/>
    </source>
</evidence>
<feature type="region of interest" description="Disordered" evidence="3">
    <location>
        <begin position="250"/>
        <end position="277"/>
    </location>
</feature>
<protein>
    <submittedName>
        <fullName evidence="5">F-box domain-containing protein</fullName>
    </submittedName>
</protein>
<evidence type="ECO:0000313" key="7">
    <source>
        <dbReference type="Proteomes" id="UP000011715"/>
    </source>
</evidence>
<feature type="compositionally biased region" description="Polar residues" evidence="3">
    <location>
        <begin position="16"/>
        <end position="29"/>
    </location>
</feature>
<dbReference type="OrthoDB" id="722566at2759"/>
<dbReference type="Pfam" id="PF12937">
    <property type="entry name" value="F-box-like"/>
    <property type="match status" value="1"/>
</dbReference>
<dbReference type="Proteomes" id="UP000011715">
    <property type="component" value="Unassembled WGS sequence"/>
</dbReference>
<dbReference type="STRING" id="644358.A0A0C4DK88"/>
<dbReference type="SUPFAM" id="SSF81383">
    <property type="entry name" value="F-box domain"/>
    <property type="match status" value="1"/>
</dbReference>
<dbReference type="PROSITE" id="PS50181">
    <property type="entry name" value="FBOX"/>
    <property type="match status" value="1"/>
</dbReference>
<dbReference type="EMBL" id="ADBL01000030">
    <property type="status" value="NOT_ANNOTATED_CDS"/>
    <property type="molecule type" value="Genomic_DNA"/>
</dbReference>
<feature type="domain" description="F-box" evidence="4">
    <location>
        <begin position="93"/>
        <end position="139"/>
    </location>
</feature>
<dbReference type="GO" id="GO:0016567">
    <property type="term" value="P:protein ubiquitination"/>
    <property type="evidence" value="ECO:0007669"/>
    <property type="project" value="UniProtKB-UniPathway"/>
</dbReference>
<reference evidence="7" key="1">
    <citation type="submission" date="2010-05" db="EMBL/GenBank/DDBJ databases">
        <title>The genome sequence of Magnaporthe poae strain ATCC 64411.</title>
        <authorList>
            <person name="Ma L.-J."/>
            <person name="Dead R."/>
            <person name="Young S."/>
            <person name="Zeng Q."/>
            <person name="Koehrsen M."/>
            <person name="Alvarado L."/>
            <person name="Berlin A."/>
            <person name="Chapman S.B."/>
            <person name="Chen Z."/>
            <person name="Freedman E."/>
            <person name="Gellesch M."/>
            <person name="Goldberg J."/>
            <person name="Griggs A."/>
            <person name="Gujja S."/>
            <person name="Heilman E.R."/>
            <person name="Heiman D."/>
            <person name="Hepburn T."/>
            <person name="Howarth C."/>
            <person name="Jen D."/>
            <person name="Larson L."/>
            <person name="Mehta T."/>
            <person name="Neiman D."/>
            <person name="Pearson M."/>
            <person name="Roberts A."/>
            <person name="Saif S."/>
            <person name="Shea T."/>
            <person name="Shenoy N."/>
            <person name="Sisk P."/>
            <person name="Stolte C."/>
            <person name="Sykes S."/>
            <person name="Walk T."/>
            <person name="White J."/>
            <person name="Yandava C."/>
            <person name="Haas B."/>
            <person name="Nusbaum C."/>
            <person name="Birren B."/>
        </authorList>
    </citation>
    <scope>NUCLEOTIDE SEQUENCE [LARGE SCALE GENOMIC DNA]</scope>
    <source>
        <strain evidence="7">ATCC 64411 / 73-15</strain>
    </source>
</reference>
<gene>
    <name evidence="5" type="ORF">MAPG_00151</name>
</gene>
<dbReference type="Pfam" id="PF12014">
    <property type="entry name" value="Cyclin_D1_bind"/>
    <property type="match status" value="1"/>
</dbReference>
<dbReference type="EMBL" id="GL876966">
    <property type="protein sequence ID" value="KLU81056.1"/>
    <property type="molecule type" value="Genomic_DNA"/>
</dbReference>
<dbReference type="eggNOG" id="ENOG502S1WE">
    <property type="taxonomic scope" value="Eukaryota"/>
</dbReference>
<evidence type="ECO:0000313" key="5">
    <source>
        <dbReference type="EMBL" id="KLU81056.1"/>
    </source>
</evidence>
<evidence type="ECO:0000259" key="4">
    <source>
        <dbReference type="PROSITE" id="PS50181"/>
    </source>
</evidence>
<accession>A0A0C4DK88</accession>
<sequence>MDKGKQPETLAHVSSELPQTSSGSAVTATSDGSAVKFGGMDAEDESILPMLDAVSSDGLPSYQVLQGSDDYHPLRSGSGTDLQATAATTASTACFLTELPAELLDNILSYLSPIDLSMVSQTCRILYIRAISDFHWQALVQAHVPGDRVTTPYPCQSFRDLWAAHDPRWFLPKYKIWFSGHDLTGKLILVRYDQRRGCIEGYQLLAVSSQTSHQHWQAKPEVIIHLFEPTINLHLDRPVLYLRCEGDRPDAGGSTAASDSVTGGVQCPGRDRHPRGPQVVRRSLQGHAGPQPTCGSRFAEHVPMTPPGSVDGVSRNFFLSKPMAEKSARKVCSLKFPYANIWPPPCVPARHRFAAVNNCHMTSGRGRPSHSFLEAMPVRRCEISDQGFRIRTWLELRPALTEMLRRRHELLGNDPEVTSPLPGMGYGTHLGEETTTYSTLDPVLYTPTADCPWRGIWVGDYSGHGCEFLLIHQIQDEADSERPEDAIVREPAETEEEFEARRRDARVYRGRLEAIKLTGDPNVPRGEYTFLVEDMGPKGLVEIVQEEPFKGVRMVKSLGHVAGSGFLDDKFIESRLLLISHNRLAQYWLGFGHISFFERVDIDRFLKAA</sequence>
<comment type="pathway">
    <text evidence="1">Protein modification; protein ubiquitination.</text>
</comment>
<dbReference type="InterPro" id="IPR045048">
    <property type="entry name" value="FBXO31/39"/>
</dbReference>
<organism evidence="6 7">
    <name type="scientific">Magnaporthiopsis poae (strain ATCC 64411 / 73-15)</name>
    <name type="common">Kentucky bluegrass fungus</name>
    <name type="synonym">Magnaporthe poae</name>
    <dbReference type="NCBI Taxonomy" id="644358"/>
    <lineage>
        <taxon>Eukaryota</taxon>
        <taxon>Fungi</taxon>
        <taxon>Dikarya</taxon>
        <taxon>Ascomycota</taxon>
        <taxon>Pezizomycotina</taxon>
        <taxon>Sordariomycetes</taxon>
        <taxon>Sordariomycetidae</taxon>
        <taxon>Magnaporthales</taxon>
        <taxon>Magnaporthaceae</taxon>
        <taxon>Magnaporthiopsis</taxon>
    </lineage>
</organism>
<dbReference type="PANTHER" id="PTHR10706">
    <property type="entry name" value="F-BOX FAMILY PROTEIN"/>
    <property type="match status" value="1"/>
</dbReference>
<dbReference type="EnsemblFungi" id="MAPG_00151T0">
    <property type="protein sequence ID" value="MAPG_00151T0"/>
    <property type="gene ID" value="MAPG_00151"/>
</dbReference>
<reference evidence="5" key="3">
    <citation type="submission" date="2011-03" db="EMBL/GenBank/DDBJ databases">
        <title>Annotation of Magnaporthe poae ATCC 64411.</title>
        <authorList>
            <person name="Ma L.-J."/>
            <person name="Dead R."/>
            <person name="Young S.K."/>
            <person name="Zeng Q."/>
            <person name="Gargeya S."/>
            <person name="Fitzgerald M."/>
            <person name="Haas B."/>
            <person name="Abouelleil A."/>
            <person name="Alvarado L."/>
            <person name="Arachchi H.M."/>
            <person name="Berlin A."/>
            <person name="Brown A."/>
            <person name="Chapman S.B."/>
            <person name="Chen Z."/>
            <person name="Dunbar C."/>
            <person name="Freedman E."/>
            <person name="Gearin G."/>
            <person name="Gellesch M."/>
            <person name="Goldberg J."/>
            <person name="Griggs A."/>
            <person name="Gujja S."/>
            <person name="Heiman D."/>
            <person name="Howarth C."/>
            <person name="Larson L."/>
            <person name="Lui A."/>
            <person name="MacDonald P.J.P."/>
            <person name="Mehta T."/>
            <person name="Montmayeur A."/>
            <person name="Murphy C."/>
            <person name="Neiman D."/>
            <person name="Pearson M."/>
            <person name="Priest M."/>
            <person name="Roberts A."/>
            <person name="Saif S."/>
            <person name="Shea T."/>
            <person name="Shenoy N."/>
            <person name="Sisk P."/>
            <person name="Stolte C."/>
            <person name="Sykes S."/>
            <person name="Yandava C."/>
            <person name="Wortman J."/>
            <person name="Nusbaum C."/>
            <person name="Birren B."/>
        </authorList>
    </citation>
    <scope>NUCLEOTIDE SEQUENCE</scope>
    <source>
        <strain evidence="5">ATCC 64411</strain>
    </source>
</reference>
<evidence type="ECO:0000256" key="1">
    <source>
        <dbReference type="ARBA" id="ARBA00004906"/>
    </source>
</evidence>
<dbReference type="OMA" id="HPCWFIP"/>
<dbReference type="InterPro" id="IPR001810">
    <property type="entry name" value="F-box_dom"/>
</dbReference>
<dbReference type="PANTHER" id="PTHR10706:SF130">
    <property type="entry name" value="F-BOX ONLY PROTEIN 31"/>
    <property type="match status" value="1"/>
</dbReference>
<dbReference type="Gene3D" id="1.20.1280.50">
    <property type="match status" value="1"/>
</dbReference>
<feature type="region of interest" description="Disordered" evidence="3">
    <location>
        <begin position="1"/>
        <end position="29"/>
    </location>
</feature>
<dbReference type="VEuPathDB" id="FungiDB:MAPG_00151"/>
<proteinExistence type="predicted"/>
<evidence type="ECO:0000313" key="6">
    <source>
        <dbReference type="EnsemblFungi" id="MAPG_00151T0"/>
    </source>
</evidence>
<dbReference type="InterPro" id="IPR036047">
    <property type="entry name" value="F-box-like_dom_sf"/>
</dbReference>
<dbReference type="UniPathway" id="UPA00143"/>
<reference evidence="6" key="5">
    <citation type="submission" date="2015-06" db="UniProtKB">
        <authorList>
            <consortium name="EnsemblFungi"/>
        </authorList>
    </citation>
    <scope>IDENTIFICATION</scope>
    <source>
        <strain evidence="6">ATCC 64411</strain>
    </source>
</reference>
<reference evidence="5" key="2">
    <citation type="submission" date="2010-05" db="EMBL/GenBank/DDBJ databases">
        <title>The Genome Sequence of Magnaporthe poae strain ATCC 64411.</title>
        <authorList>
            <consortium name="The Broad Institute Genome Sequencing Platform"/>
            <consortium name="Broad Institute Genome Sequencing Center for Infectious Disease"/>
            <person name="Ma L.-J."/>
            <person name="Dead R."/>
            <person name="Young S."/>
            <person name="Zeng Q."/>
            <person name="Koehrsen M."/>
            <person name="Alvarado L."/>
            <person name="Berlin A."/>
            <person name="Chapman S.B."/>
            <person name="Chen Z."/>
            <person name="Freedman E."/>
            <person name="Gellesch M."/>
            <person name="Goldberg J."/>
            <person name="Griggs A."/>
            <person name="Gujja S."/>
            <person name="Heilman E.R."/>
            <person name="Heiman D."/>
            <person name="Hepburn T."/>
            <person name="Howarth C."/>
            <person name="Jen D."/>
            <person name="Larson L."/>
            <person name="Mehta T."/>
            <person name="Neiman D."/>
            <person name="Pearson M."/>
            <person name="Roberts A."/>
            <person name="Saif S."/>
            <person name="Shea T."/>
            <person name="Shenoy N."/>
            <person name="Sisk P."/>
            <person name="Stolte C."/>
            <person name="Sykes S."/>
            <person name="Walk T."/>
            <person name="White J."/>
            <person name="Yandava C."/>
            <person name="Haas B."/>
            <person name="Nusbaum C."/>
            <person name="Birren B."/>
        </authorList>
    </citation>
    <scope>NUCLEOTIDE SEQUENCE</scope>
    <source>
        <strain evidence="5">ATCC 64411</strain>
    </source>
</reference>
<name>A0A0C4DK88_MAGP6</name>
<evidence type="ECO:0000256" key="2">
    <source>
        <dbReference type="ARBA" id="ARBA00022786"/>
    </source>
</evidence>
<keyword evidence="2" id="KW-0833">Ubl conjugation pathway</keyword>